<evidence type="ECO:0000313" key="3">
    <source>
        <dbReference type="EMBL" id="KAK2585048.1"/>
    </source>
</evidence>
<gene>
    <name evidence="3" type="ORF">KPH14_008568</name>
</gene>
<accession>A0AAD9VS59</accession>
<keyword evidence="1" id="KW-0175">Coiled coil</keyword>
<dbReference type="EMBL" id="JAIFRP010000022">
    <property type="protein sequence ID" value="KAK2585048.1"/>
    <property type="molecule type" value="Genomic_DNA"/>
</dbReference>
<organism evidence="3 4">
    <name type="scientific">Odynerus spinipes</name>
    <dbReference type="NCBI Taxonomy" id="1348599"/>
    <lineage>
        <taxon>Eukaryota</taxon>
        <taxon>Metazoa</taxon>
        <taxon>Ecdysozoa</taxon>
        <taxon>Arthropoda</taxon>
        <taxon>Hexapoda</taxon>
        <taxon>Insecta</taxon>
        <taxon>Pterygota</taxon>
        <taxon>Neoptera</taxon>
        <taxon>Endopterygota</taxon>
        <taxon>Hymenoptera</taxon>
        <taxon>Apocrita</taxon>
        <taxon>Aculeata</taxon>
        <taxon>Vespoidea</taxon>
        <taxon>Vespidae</taxon>
        <taxon>Eumeninae</taxon>
        <taxon>Odynerus</taxon>
    </lineage>
</organism>
<dbReference type="Proteomes" id="UP001258017">
    <property type="component" value="Unassembled WGS sequence"/>
</dbReference>
<dbReference type="AlphaFoldDB" id="A0AAD9VS59"/>
<proteinExistence type="predicted"/>
<evidence type="ECO:0000256" key="1">
    <source>
        <dbReference type="SAM" id="Coils"/>
    </source>
</evidence>
<comment type="caution">
    <text evidence="3">The sequence shown here is derived from an EMBL/GenBank/DDBJ whole genome shotgun (WGS) entry which is preliminary data.</text>
</comment>
<name>A0AAD9VS59_9HYME</name>
<reference evidence="3" key="1">
    <citation type="submission" date="2021-08" db="EMBL/GenBank/DDBJ databases">
        <authorList>
            <person name="Misof B."/>
            <person name="Oliver O."/>
            <person name="Podsiadlowski L."/>
            <person name="Donath A."/>
            <person name="Peters R."/>
            <person name="Mayer C."/>
            <person name="Rust J."/>
            <person name="Gunkel S."/>
            <person name="Lesny P."/>
            <person name="Martin S."/>
            <person name="Oeyen J.P."/>
            <person name="Petersen M."/>
            <person name="Panagiotis P."/>
            <person name="Wilbrandt J."/>
            <person name="Tanja T."/>
        </authorList>
    </citation>
    <scope>NUCLEOTIDE SEQUENCE</scope>
    <source>
        <strain evidence="3">GBR_01_08_01A</strain>
        <tissue evidence="3">Thorax + abdomen</tissue>
    </source>
</reference>
<evidence type="ECO:0000256" key="2">
    <source>
        <dbReference type="SAM" id="MobiDB-lite"/>
    </source>
</evidence>
<keyword evidence="4" id="KW-1185">Reference proteome</keyword>
<feature type="region of interest" description="Disordered" evidence="2">
    <location>
        <begin position="212"/>
        <end position="272"/>
    </location>
</feature>
<protein>
    <submittedName>
        <fullName evidence="3">Uncharacterized protein</fullName>
    </submittedName>
</protein>
<reference evidence="3" key="2">
    <citation type="journal article" date="2023" name="Commun. Biol.">
        <title>Intrasexual cuticular hydrocarbon dimorphism in a wasp sheds light on hydrocarbon biosynthesis genes in Hymenoptera.</title>
        <authorList>
            <person name="Moris V.C."/>
            <person name="Podsiadlowski L."/>
            <person name="Martin S."/>
            <person name="Oeyen J.P."/>
            <person name="Donath A."/>
            <person name="Petersen M."/>
            <person name="Wilbrandt J."/>
            <person name="Misof B."/>
            <person name="Liedtke D."/>
            <person name="Thamm M."/>
            <person name="Scheiner R."/>
            <person name="Schmitt T."/>
            <person name="Niehuis O."/>
        </authorList>
    </citation>
    <scope>NUCLEOTIDE SEQUENCE</scope>
    <source>
        <strain evidence="3">GBR_01_08_01A</strain>
    </source>
</reference>
<feature type="coiled-coil region" evidence="1">
    <location>
        <begin position="151"/>
        <end position="185"/>
    </location>
</feature>
<sequence length="371" mass="42002">MRFKYTLTDIDKEQNIQFKISKKEDSQEQHACTPVAGCCEGNGMNSTNYKNSEEETTNVNETKITNPIIPIGLKLEFKKLIDSSIINEVKGTKLTERLLKNKTEVKRLHINKIPKISTMNRTRNRKSLISKENTLEDVKSAQSSEKNMPSYEELTGIIQNLNKTIENLTQQLETEKKTREIMEKKISTHNHEKTIKTYNKFQVLQNVTEDNEEMEIEETCTPTMTDRKPTKHRPKEETMGSIEKTTCEGRPNIGKPGVNETQTKKKAGKLPPFNVLNTSAKTTIEALKNEKMYSTVASTSKETVLPSQTQITTNSLKATSSDNQNLFKELKASIITAIDNQMEKLAKNIASNAEKINFIAAALDLDIIEEL</sequence>
<evidence type="ECO:0000313" key="4">
    <source>
        <dbReference type="Proteomes" id="UP001258017"/>
    </source>
</evidence>